<reference evidence="2" key="1">
    <citation type="submission" date="2018-05" db="EMBL/GenBank/DDBJ databases">
        <authorList>
            <person name="Lanie J.A."/>
            <person name="Ng W.-L."/>
            <person name="Kazmierczak K.M."/>
            <person name="Andrzejewski T.M."/>
            <person name="Davidsen T.M."/>
            <person name="Wayne K.J."/>
            <person name="Tettelin H."/>
            <person name="Glass J.I."/>
            <person name="Rusch D."/>
            <person name="Podicherti R."/>
            <person name="Tsui H.-C.T."/>
            <person name="Winkler M.E."/>
        </authorList>
    </citation>
    <scope>NUCLEOTIDE SEQUENCE</scope>
</reference>
<feature type="region of interest" description="Disordered" evidence="1">
    <location>
        <begin position="18"/>
        <end position="39"/>
    </location>
</feature>
<dbReference type="EMBL" id="UINC01096018">
    <property type="protein sequence ID" value="SVC52554.1"/>
    <property type="molecule type" value="Genomic_DNA"/>
</dbReference>
<sequence>MSTRWHVQLLEGLPPDSRRRLSKQLRRSVRAGSPPTRRAWAQTVQQEVNGRYRRCA</sequence>
<protein>
    <submittedName>
        <fullName evidence="2">Uncharacterized protein</fullName>
    </submittedName>
</protein>
<gene>
    <name evidence="2" type="ORF">METZ01_LOCUS305408</name>
</gene>
<organism evidence="2">
    <name type="scientific">marine metagenome</name>
    <dbReference type="NCBI Taxonomy" id="408172"/>
    <lineage>
        <taxon>unclassified sequences</taxon>
        <taxon>metagenomes</taxon>
        <taxon>ecological metagenomes</taxon>
    </lineage>
</organism>
<accession>A0A382MUA4</accession>
<name>A0A382MUA4_9ZZZZ</name>
<feature type="compositionally biased region" description="Basic residues" evidence="1">
    <location>
        <begin position="20"/>
        <end position="29"/>
    </location>
</feature>
<proteinExistence type="predicted"/>
<evidence type="ECO:0000256" key="1">
    <source>
        <dbReference type="SAM" id="MobiDB-lite"/>
    </source>
</evidence>
<dbReference type="AlphaFoldDB" id="A0A382MUA4"/>
<evidence type="ECO:0000313" key="2">
    <source>
        <dbReference type="EMBL" id="SVC52554.1"/>
    </source>
</evidence>